<accession>A0ABU6TGB5</accession>
<evidence type="ECO:0000313" key="3">
    <source>
        <dbReference type="Proteomes" id="UP001341840"/>
    </source>
</evidence>
<organism evidence="2 3">
    <name type="scientific">Stylosanthes scabra</name>
    <dbReference type="NCBI Taxonomy" id="79078"/>
    <lineage>
        <taxon>Eukaryota</taxon>
        <taxon>Viridiplantae</taxon>
        <taxon>Streptophyta</taxon>
        <taxon>Embryophyta</taxon>
        <taxon>Tracheophyta</taxon>
        <taxon>Spermatophyta</taxon>
        <taxon>Magnoliopsida</taxon>
        <taxon>eudicotyledons</taxon>
        <taxon>Gunneridae</taxon>
        <taxon>Pentapetalae</taxon>
        <taxon>rosids</taxon>
        <taxon>fabids</taxon>
        <taxon>Fabales</taxon>
        <taxon>Fabaceae</taxon>
        <taxon>Papilionoideae</taxon>
        <taxon>50 kb inversion clade</taxon>
        <taxon>dalbergioids sensu lato</taxon>
        <taxon>Dalbergieae</taxon>
        <taxon>Pterocarpus clade</taxon>
        <taxon>Stylosanthes</taxon>
    </lineage>
</organism>
<keyword evidence="1" id="KW-0732">Signal</keyword>
<feature type="signal peptide" evidence="1">
    <location>
        <begin position="1"/>
        <end position="21"/>
    </location>
</feature>
<keyword evidence="3" id="KW-1185">Reference proteome</keyword>
<dbReference type="PROSITE" id="PS51257">
    <property type="entry name" value="PROKAR_LIPOPROTEIN"/>
    <property type="match status" value="1"/>
</dbReference>
<dbReference type="EMBL" id="JASCZI010090917">
    <property type="protein sequence ID" value="MED6147780.1"/>
    <property type="molecule type" value="Genomic_DNA"/>
</dbReference>
<proteinExistence type="predicted"/>
<evidence type="ECO:0000313" key="2">
    <source>
        <dbReference type="EMBL" id="MED6147780.1"/>
    </source>
</evidence>
<feature type="chain" id="PRO_5046433992" evidence="1">
    <location>
        <begin position="22"/>
        <end position="106"/>
    </location>
</feature>
<evidence type="ECO:0000256" key="1">
    <source>
        <dbReference type="SAM" id="SignalP"/>
    </source>
</evidence>
<name>A0ABU6TGB5_9FABA</name>
<gene>
    <name evidence="2" type="ORF">PIB30_046891</name>
</gene>
<reference evidence="2 3" key="1">
    <citation type="journal article" date="2023" name="Plants (Basel)">
        <title>Bridging the Gap: Combining Genomics and Transcriptomics Approaches to Understand Stylosanthes scabra, an Orphan Legume from the Brazilian Caatinga.</title>
        <authorList>
            <person name="Ferreira-Neto J.R.C."/>
            <person name="da Silva M.D."/>
            <person name="Binneck E."/>
            <person name="de Melo N.F."/>
            <person name="da Silva R.H."/>
            <person name="de Melo A.L.T.M."/>
            <person name="Pandolfi V."/>
            <person name="Bustamante F.O."/>
            <person name="Brasileiro-Vidal A.C."/>
            <person name="Benko-Iseppon A.M."/>
        </authorList>
    </citation>
    <scope>NUCLEOTIDE SEQUENCE [LARGE SCALE GENOMIC DNA]</scope>
    <source>
        <tissue evidence="2">Leaves</tissue>
    </source>
</reference>
<comment type="caution">
    <text evidence="2">The sequence shown here is derived from an EMBL/GenBank/DDBJ whole genome shotgun (WGS) entry which is preliminary data.</text>
</comment>
<protein>
    <submittedName>
        <fullName evidence="2">Uncharacterized protein</fullName>
    </submittedName>
</protein>
<sequence length="106" mass="12217">MGKNSMGHAIIILIIIGVVICSCNGEFQKVTLFDDITIKDESSKKYITIEKAIAECMKLCEKLHEYPKNLCILNCCIDHCSKQFRDVEFWPCVMEFTSKYITDKKE</sequence>
<dbReference type="Proteomes" id="UP001341840">
    <property type="component" value="Unassembled WGS sequence"/>
</dbReference>